<comment type="caution">
    <text evidence="3">The sequence shown here is derived from an EMBL/GenBank/DDBJ whole genome shotgun (WGS) entry which is preliminary data.</text>
</comment>
<keyword evidence="4" id="KW-1185">Reference proteome</keyword>
<proteinExistence type="inferred from homology"/>
<dbReference type="RefSeq" id="WP_253780101.1">
    <property type="nucleotide sequence ID" value="NZ_JAMTCK010000025.1"/>
</dbReference>
<accession>A0AAE3GL00</accession>
<dbReference type="Gene3D" id="2.60.120.620">
    <property type="entry name" value="q2cbj1_9rhob like domain"/>
    <property type="match status" value="1"/>
</dbReference>
<dbReference type="GO" id="GO:0016491">
    <property type="term" value="F:oxidoreductase activity"/>
    <property type="evidence" value="ECO:0007669"/>
    <property type="project" value="UniProtKB-KW"/>
</dbReference>
<keyword evidence="1" id="KW-0560">Oxidoreductase</keyword>
<name>A0AAE3GL00_9PSEU</name>
<dbReference type="GO" id="GO:0046872">
    <property type="term" value="F:metal ion binding"/>
    <property type="evidence" value="ECO:0007669"/>
    <property type="project" value="UniProtKB-KW"/>
</dbReference>
<dbReference type="Proteomes" id="UP001206128">
    <property type="component" value="Unassembled WGS sequence"/>
</dbReference>
<protein>
    <recommendedName>
        <fullName evidence="2">Fe2OG dioxygenase domain-containing protein</fullName>
    </recommendedName>
</protein>
<sequence>MIEPAAADTGALFNVGAPAGAPPRVPPTAGLPALSELDWTELGARLTEEGVALTPPLLSRAQCQQIIATFDEPGLFRSTVVMQRHGFGRGTYKYYADPAAVPLVRSLRERLYPPLAWLANQWAARWGERAFPTRLDELLAECAANGQTRATPLLLRYGPGDYAGLHQDVYGDIVFPLQIAIMLNQPGEDFTGGESVFVEQRPRAQSRAIVVTPRLGQGVIFPVRHRPVRGQGGVRRHPLRHGTSTVRSGQRTTLGLIFHNAR</sequence>
<reference evidence="3" key="1">
    <citation type="submission" date="2022-06" db="EMBL/GenBank/DDBJ databases">
        <title>Genomic Encyclopedia of Archaeal and Bacterial Type Strains, Phase II (KMG-II): from individual species to whole genera.</title>
        <authorList>
            <person name="Goeker M."/>
        </authorList>
    </citation>
    <scope>NUCLEOTIDE SEQUENCE</scope>
    <source>
        <strain evidence="3">DSM 43935</strain>
    </source>
</reference>
<gene>
    <name evidence="3" type="ORF">LX83_007068</name>
</gene>
<dbReference type="InterPro" id="IPR018655">
    <property type="entry name" value="DUF2086"/>
</dbReference>
<dbReference type="PROSITE" id="PS51471">
    <property type="entry name" value="FE2OG_OXY"/>
    <property type="match status" value="1"/>
</dbReference>
<evidence type="ECO:0000313" key="3">
    <source>
        <dbReference type="EMBL" id="MCP2170177.1"/>
    </source>
</evidence>
<dbReference type="Pfam" id="PF09859">
    <property type="entry name" value="Oxygenase-NA"/>
    <property type="match status" value="1"/>
</dbReference>
<evidence type="ECO:0000259" key="2">
    <source>
        <dbReference type="PROSITE" id="PS51471"/>
    </source>
</evidence>
<dbReference type="EMBL" id="JAMTCK010000025">
    <property type="protein sequence ID" value="MCP2170177.1"/>
    <property type="molecule type" value="Genomic_DNA"/>
</dbReference>
<keyword evidence="1" id="KW-0408">Iron</keyword>
<evidence type="ECO:0000313" key="4">
    <source>
        <dbReference type="Proteomes" id="UP001206128"/>
    </source>
</evidence>
<dbReference type="AlphaFoldDB" id="A0AAE3GL00"/>
<keyword evidence="1" id="KW-0479">Metal-binding</keyword>
<comment type="similarity">
    <text evidence="1">Belongs to the iron/ascorbate-dependent oxidoreductase family.</text>
</comment>
<organism evidence="3 4">
    <name type="scientific">Goodfellowiella coeruleoviolacea</name>
    <dbReference type="NCBI Taxonomy" id="334858"/>
    <lineage>
        <taxon>Bacteria</taxon>
        <taxon>Bacillati</taxon>
        <taxon>Actinomycetota</taxon>
        <taxon>Actinomycetes</taxon>
        <taxon>Pseudonocardiales</taxon>
        <taxon>Pseudonocardiaceae</taxon>
        <taxon>Goodfellowiella</taxon>
    </lineage>
</organism>
<evidence type="ECO:0000256" key="1">
    <source>
        <dbReference type="RuleBase" id="RU003682"/>
    </source>
</evidence>
<dbReference type="InterPro" id="IPR005123">
    <property type="entry name" value="Oxoglu/Fe-dep_dioxygenase_dom"/>
</dbReference>
<feature type="domain" description="Fe2OG dioxygenase" evidence="2">
    <location>
        <begin position="148"/>
        <end position="261"/>
    </location>
</feature>